<reference evidence="2" key="1">
    <citation type="submission" date="2015-04" db="EMBL/GenBank/DDBJ databases">
        <title>The genome sequence of the plant pathogenic Rhizarian Plasmodiophora brassicae reveals insights in its biotrophic life cycle and the origin of chitin synthesis.</title>
        <authorList>
            <person name="Schwelm A."/>
            <person name="Fogelqvist J."/>
            <person name="Knaust A."/>
            <person name="Julke S."/>
            <person name="Lilja T."/>
            <person name="Dhandapani V."/>
            <person name="Bonilla-Rosso G."/>
            <person name="Karlsson M."/>
            <person name="Shevchenko A."/>
            <person name="Choi S.R."/>
            <person name="Kim H.G."/>
            <person name="Park J.Y."/>
            <person name="Lim Y.P."/>
            <person name="Ludwig-Muller J."/>
            <person name="Dixelius C."/>
        </authorList>
    </citation>
    <scope>NUCLEOTIDE SEQUENCE</scope>
    <source>
        <tissue evidence="2">Potato root galls</tissue>
    </source>
</reference>
<feature type="compositionally biased region" description="Acidic residues" evidence="1">
    <location>
        <begin position="7"/>
        <end position="21"/>
    </location>
</feature>
<feature type="region of interest" description="Disordered" evidence="1">
    <location>
        <begin position="86"/>
        <end position="180"/>
    </location>
</feature>
<accession>A0A0H5RG34</accession>
<feature type="compositionally biased region" description="Polar residues" evidence="1">
    <location>
        <begin position="144"/>
        <end position="164"/>
    </location>
</feature>
<dbReference type="AlphaFoldDB" id="A0A0H5RG34"/>
<name>A0A0H5RG34_9EUKA</name>
<feature type="non-terminal residue" evidence="2">
    <location>
        <position position="1"/>
    </location>
</feature>
<feature type="compositionally biased region" description="Acidic residues" evidence="1">
    <location>
        <begin position="98"/>
        <end position="123"/>
    </location>
</feature>
<sequence length="180" mass="19769">SHSEAENMSDDEGEYEVESNDEEHAMGNGSDDESEQSDDEDEECSDDDEERDGKESGLLLRRPASATSSDDDDEEIDLAAISFIQPNPDVVKGNDSLADAEDDEVVVEGDDSQSEAGLEDEEQELRAKFDDEEPEPFELRKMIPNNQTTARSLQSLVYGSNSMDNADCDGESESEGDDDL</sequence>
<organism evidence="2">
    <name type="scientific">Spongospora subterranea</name>
    <dbReference type="NCBI Taxonomy" id="70186"/>
    <lineage>
        <taxon>Eukaryota</taxon>
        <taxon>Sar</taxon>
        <taxon>Rhizaria</taxon>
        <taxon>Endomyxa</taxon>
        <taxon>Phytomyxea</taxon>
        <taxon>Plasmodiophorida</taxon>
        <taxon>Plasmodiophoridae</taxon>
        <taxon>Spongospora</taxon>
    </lineage>
</organism>
<evidence type="ECO:0000256" key="1">
    <source>
        <dbReference type="SAM" id="MobiDB-lite"/>
    </source>
</evidence>
<proteinExistence type="predicted"/>
<dbReference type="EMBL" id="HACM01012075">
    <property type="protein sequence ID" value="CRZ12517.1"/>
    <property type="molecule type" value="Transcribed_RNA"/>
</dbReference>
<feature type="compositionally biased region" description="Acidic residues" evidence="1">
    <location>
        <begin position="166"/>
        <end position="180"/>
    </location>
</feature>
<feature type="compositionally biased region" description="Acidic residues" evidence="1">
    <location>
        <begin position="30"/>
        <end position="50"/>
    </location>
</feature>
<evidence type="ECO:0000313" key="2">
    <source>
        <dbReference type="EMBL" id="CRZ12517.1"/>
    </source>
</evidence>
<protein>
    <submittedName>
        <fullName evidence="2">Uncharacterized protein</fullName>
    </submittedName>
</protein>
<feature type="region of interest" description="Disordered" evidence="1">
    <location>
        <begin position="1"/>
        <end position="74"/>
    </location>
</feature>